<dbReference type="EMBL" id="BMDC01000005">
    <property type="protein sequence ID" value="GGH67003.1"/>
    <property type="molecule type" value="Genomic_DNA"/>
</dbReference>
<keyword evidence="2" id="KW-1185">Reference proteome</keyword>
<organism evidence="1 2">
    <name type="scientific">Rothia aerolata</name>
    <dbReference type="NCBI Taxonomy" id="1812262"/>
    <lineage>
        <taxon>Bacteria</taxon>
        <taxon>Bacillati</taxon>
        <taxon>Actinomycetota</taxon>
        <taxon>Actinomycetes</taxon>
        <taxon>Micrococcales</taxon>
        <taxon>Micrococcaceae</taxon>
        <taxon>Rothia</taxon>
    </lineage>
</organism>
<comment type="caution">
    <text evidence="1">The sequence shown here is derived from an EMBL/GenBank/DDBJ whole genome shotgun (WGS) entry which is preliminary data.</text>
</comment>
<accession>A0A917IYE4</accession>
<gene>
    <name evidence="1" type="ORF">GCM10007359_21700</name>
</gene>
<evidence type="ECO:0000313" key="1">
    <source>
        <dbReference type="EMBL" id="GGH67003.1"/>
    </source>
</evidence>
<sequence>MRIIHKGAHPNLTSGKNKRIKSLQITSSHTGKTVAAPAYNRAHPMRFATLLTVLTNHLTWVKPAEKPRRLTLAQALKVTLLSYRQNIT</sequence>
<proteinExistence type="predicted"/>
<name>A0A917IYE4_9MICC</name>
<dbReference type="Proteomes" id="UP000600171">
    <property type="component" value="Unassembled WGS sequence"/>
</dbReference>
<evidence type="ECO:0000313" key="2">
    <source>
        <dbReference type="Proteomes" id="UP000600171"/>
    </source>
</evidence>
<reference evidence="1 2" key="1">
    <citation type="journal article" date="2014" name="Int. J. Syst. Evol. Microbiol.">
        <title>Complete genome sequence of Corynebacterium casei LMG S-19264T (=DSM 44701T), isolated from a smear-ripened cheese.</title>
        <authorList>
            <consortium name="US DOE Joint Genome Institute (JGI-PGF)"/>
            <person name="Walter F."/>
            <person name="Albersmeier A."/>
            <person name="Kalinowski J."/>
            <person name="Ruckert C."/>
        </authorList>
    </citation>
    <scope>NUCLEOTIDE SEQUENCE [LARGE SCALE GENOMIC DNA]</scope>
    <source>
        <strain evidence="1 2">CCM 8669</strain>
    </source>
</reference>
<dbReference type="AlphaFoldDB" id="A0A917IYE4"/>
<protein>
    <submittedName>
        <fullName evidence="1">Uncharacterized protein</fullName>
    </submittedName>
</protein>